<reference evidence="8" key="1">
    <citation type="journal article" date="2018" name="Nat. Microbiol.">
        <title>Leveraging single-cell genomics to expand the fungal tree of life.</title>
        <authorList>
            <person name="Ahrendt S.R."/>
            <person name="Quandt C.A."/>
            <person name="Ciobanu D."/>
            <person name="Clum A."/>
            <person name="Salamov A."/>
            <person name="Andreopoulos B."/>
            <person name="Cheng J.F."/>
            <person name="Woyke T."/>
            <person name="Pelin A."/>
            <person name="Henrissat B."/>
            <person name="Reynolds N.K."/>
            <person name="Benny G.L."/>
            <person name="Smith M.E."/>
            <person name="James T.Y."/>
            <person name="Grigoriev I.V."/>
        </authorList>
    </citation>
    <scope>NUCLEOTIDE SEQUENCE [LARGE SCALE GENOMIC DNA]</scope>
    <source>
        <strain evidence="8">RSA 1356</strain>
    </source>
</reference>
<evidence type="ECO:0000256" key="4">
    <source>
        <dbReference type="PROSITE-ProRule" id="PRU00108"/>
    </source>
</evidence>
<dbReference type="InterPro" id="IPR017970">
    <property type="entry name" value="Homeobox_CS"/>
</dbReference>
<dbReference type="GO" id="GO:0003677">
    <property type="term" value="F:DNA binding"/>
    <property type="evidence" value="ECO:0007669"/>
    <property type="project" value="UniProtKB-UniRule"/>
</dbReference>
<dbReference type="CDD" id="cd00086">
    <property type="entry name" value="homeodomain"/>
    <property type="match status" value="1"/>
</dbReference>
<keyword evidence="8" id="KW-1185">Reference proteome</keyword>
<feature type="non-terminal residue" evidence="7">
    <location>
        <position position="70"/>
    </location>
</feature>
<dbReference type="PROSITE" id="PS00027">
    <property type="entry name" value="HOMEOBOX_1"/>
    <property type="match status" value="1"/>
</dbReference>
<comment type="subcellular location">
    <subcellularLocation>
        <location evidence="4 5">Nucleus</location>
    </subcellularLocation>
</comment>
<dbReference type="SMART" id="SM00389">
    <property type="entry name" value="HOX"/>
    <property type="match status" value="1"/>
</dbReference>
<protein>
    <recommendedName>
        <fullName evidence="6">Homeobox domain-containing protein</fullName>
    </recommendedName>
</protein>
<gene>
    <name evidence="7" type="ORF">THASP1DRAFT_6655</name>
</gene>
<dbReference type="EMBL" id="KZ992431">
    <property type="protein sequence ID" value="RKP10954.1"/>
    <property type="molecule type" value="Genomic_DNA"/>
</dbReference>
<evidence type="ECO:0000256" key="5">
    <source>
        <dbReference type="RuleBase" id="RU000682"/>
    </source>
</evidence>
<dbReference type="AlphaFoldDB" id="A0A4P9XXB6"/>
<dbReference type="Gene3D" id="1.10.10.60">
    <property type="entry name" value="Homeodomain-like"/>
    <property type="match status" value="1"/>
</dbReference>
<feature type="non-terminal residue" evidence="7">
    <location>
        <position position="1"/>
    </location>
</feature>
<keyword evidence="3 4" id="KW-0539">Nucleus</keyword>
<dbReference type="Pfam" id="PF00046">
    <property type="entry name" value="Homeodomain"/>
    <property type="match status" value="1"/>
</dbReference>
<dbReference type="SUPFAM" id="SSF46689">
    <property type="entry name" value="Homeodomain-like"/>
    <property type="match status" value="1"/>
</dbReference>
<evidence type="ECO:0000313" key="7">
    <source>
        <dbReference type="EMBL" id="RKP10954.1"/>
    </source>
</evidence>
<dbReference type="OrthoDB" id="6159439at2759"/>
<keyword evidence="2 4" id="KW-0371">Homeobox</keyword>
<dbReference type="InterPro" id="IPR001356">
    <property type="entry name" value="HD"/>
</dbReference>
<accession>A0A4P9XXB6</accession>
<sequence>RHRITSVQRVRLLDTYRRTRFPSRRLQTALAEELGLPLRSVQIWFQNQRQLNKTAATTTTSDIANENEVQ</sequence>
<feature type="DNA-binding region" description="Homeobox" evidence="4">
    <location>
        <begin position="3"/>
        <end position="56"/>
    </location>
</feature>
<dbReference type="Proteomes" id="UP000271241">
    <property type="component" value="Unassembled WGS sequence"/>
</dbReference>
<feature type="domain" description="Homeobox" evidence="6">
    <location>
        <begin position="1"/>
        <end position="55"/>
    </location>
</feature>
<name>A0A4P9XXB6_9FUNG</name>
<evidence type="ECO:0000256" key="2">
    <source>
        <dbReference type="ARBA" id="ARBA00023155"/>
    </source>
</evidence>
<proteinExistence type="predicted"/>
<evidence type="ECO:0000259" key="6">
    <source>
        <dbReference type="PROSITE" id="PS50071"/>
    </source>
</evidence>
<dbReference type="GO" id="GO:0000981">
    <property type="term" value="F:DNA-binding transcription factor activity, RNA polymerase II-specific"/>
    <property type="evidence" value="ECO:0007669"/>
    <property type="project" value="InterPro"/>
</dbReference>
<evidence type="ECO:0000256" key="1">
    <source>
        <dbReference type="ARBA" id="ARBA00023125"/>
    </source>
</evidence>
<dbReference type="GO" id="GO:0005634">
    <property type="term" value="C:nucleus"/>
    <property type="evidence" value="ECO:0007669"/>
    <property type="project" value="UniProtKB-SubCell"/>
</dbReference>
<dbReference type="PROSITE" id="PS50071">
    <property type="entry name" value="HOMEOBOX_2"/>
    <property type="match status" value="1"/>
</dbReference>
<keyword evidence="1 4" id="KW-0238">DNA-binding</keyword>
<evidence type="ECO:0000256" key="3">
    <source>
        <dbReference type="ARBA" id="ARBA00023242"/>
    </source>
</evidence>
<evidence type="ECO:0000313" key="8">
    <source>
        <dbReference type="Proteomes" id="UP000271241"/>
    </source>
</evidence>
<organism evidence="7 8">
    <name type="scientific">Thamnocephalis sphaerospora</name>
    <dbReference type="NCBI Taxonomy" id="78915"/>
    <lineage>
        <taxon>Eukaryota</taxon>
        <taxon>Fungi</taxon>
        <taxon>Fungi incertae sedis</taxon>
        <taxon>Zoopagomycota</taxon>
        <taxon>Zoopagomycotina</taxon>
        <taxon>Zoopagomycetes</taxon>
        <taxon>Zoopagales</taxon>
        <taxon>Sigmoideomycetaceae</taxon>
        <taxon>Thamnocephalis</taxon>
    </lineage>
</organism>
<dbReference type="InterPro" id="IPR009057">
    <property type="entry name" value="Homeodomain-like_sf"/>
</dbReference>